<dbReference type="CDD" id="cd07185">
    <property type="entry name" value="OmpA_C-like"/>
    <property type="match status" value="1"/>
</dbReference>
<dbReference type="Pfam" id="PF00691">
    <property type="entry name" value="OmpA"/>
    <property type="match status" value="1"/>
</dbReference>
<dbReference type="SUPFAM" id="SSF103088">
    <property type="entry name" value="OmpA-like"/>
    <property type="match status" value="1"/>
</dbReference>
<dbReference type="InterPro" id="IPR006664">
    <property type="entry name" value="OMP_bac"/>
</dbReference>
<evidence type="ECO:0000256" key="3">
    <source>
        <dbReference type="ARBA" id="ARBA00023237"/>
    </source>
</evidence>
<feature type="chain" id="PRO_5018207263" evidence="5">
    <location>
        <begin position="21"/>
        <end position="250"/>
    </location>
</feature>
<name>A0A3P1C288_9BACT</name>
<feature type="domain" description="OmpA-like" evidence="6">
    <location>
        <begin position="134"/>
        <end position="250"/>
    </location>
</feature>
<dbReference type="GO" id="GO:0009279">
    <property type="term" value="C:cell outer membrane"/>
    <property type="evidence" value="ECO:0007669"/>
    <property type="project" value="UniProtKB-SubCell"/>
</dbReference>
<dbReference type="InterPro" id="IPR006665">
    <property type="entry name" value="OmpA-like"/>
</dbReference>
<dbReference type="PROSITE" id="PS51123">
    <property type="entry name" value="OMPA_2"/>
    <property type="match status" value="1"/>
</dbReference>
<reference evidence="7 8" key="1">
    <citation type="submission" date="2018-11" db="EMBL/GenBank/DDBJ databases">
        <authorList>
            <person name="Zhou Z."/>
            <person name="Wang G."/>
        </authorList>
    </citation>
    <scope>NUCLEOTIDE SEQUENCE [LARGE SCALE GENOMIC DNA]</scope>
    <source>
        <strain evidence="7 8">KCTC52004</strain>
    </source>
</reference>
<evidence type="ECO:0000259" key="6">
    <source>
        <dbReference type="PROSITE" id="PS51123"/>
    </source>
</evidence>
<dbReference type="PRINTS" id="PR01023">
    <property type="entry name" value="NAFLGMOTY"/>
</dbReference>
<protein>
    <submittedName>
        <fullName evidence="7">OmpA family protein</fullName>
    </submittedName>
</protein>
<dbReference type="EMBL" id="RQJO01000007">
    <property type="protein sequence ID" value="RRB07359.1"/>
    <property type="molecule type" value="Genomic_DNA"/>
</dbReference>
<keyword evidence="3" id="KW-0998">Cell outer membrane</keyword>
<dbReference type="Proteomes" id="UP000271925">
    <property type="component" value="Unassembled WGS sequence"/>
</dbReference>
<dbReference type="OrthoDB" id="611024at2"/>
<comment type="caution">
    <text evidence="7">The sequence shown here is derived from an EMBL/GenBank/DDBJ whole genome shotgun (WGS) entry which is preliminary data.</text>
</comment>
<evidence type="ECO:0000256" key="4">
    <source>
        <dbReference type="PROSITE-ProRule" id="PRU00473"/>
    </source>
</evidence>
<evidence type="ECO:0000256" key="5">
    <source>
        <dbReference type="SAM" id="SignalP"/>
    </source>
</evidence>
<dbReference type="PRINTS" id="PR01021">
    <property type="entry name" value="OMPADOMAIN"/>
</dbReference>
<dbReference type="PANTHER" id="PTHR30329:SF21">
    <property type="entry name" value="LIPOPROTEIN YIAD-RELATED"/>
    <property type="match status" value="1"/>
</dbReference>
<evidence type="ECO:0000256" key="1">
    <source>
        <dbReference type="ARBA" id="ARBA00004442"/>
    </source>
</evidence>
<accession>A0A3P1C288</accession>
<evidence type="ECO:0000256" key="2">
    <source>
        <dbReference type="ARBA" id="ARBA00023136"/>
    </source>
</evidence>
<feature type="signal peptide" evidence="5">
    <location>
        <begin position="1"/>
        <end position="20"/>
    </location>
</feature>
<keyword evidence="2 4" id="KW-0472">Membrane</keyword>
<gene>
    <name evidence="7" type="ORF">EHT25_06160</name>
</gene>
<sequence>MRYGYLVVWLIILFHTNVRAQPAAKRITTHITDFVIKALDEQTKTEIPATYRVKAVLSKKTFTGQSVPGRPFAFTLGKADTVIINTTAKGYFVMEEVLLVPCDTCANYEHLALMEKAVSEKTVAEKPDSVFRDLKVNDKIRLDNVYFDQSSYILRKESYPQLDKLLNTLNRYPKLVIEIAGHTDNVGDRRLNQSLSENRARVITNYLIQRGIAENRLQFQGYGDNRPAAPNDNEPNKKLNRRVEFTVLQL</sequence>
<keyword evidence="5" id="KW-0732">Signal</keyword>
<dbReference type="Gene3D" id="3.30.1330.60">
    <property type="entry name" value="OmpA-like domain"/>
    <property type="match status" value="1"/>
</dbReference>
<evidence type="ECO:0000313" key="8">
    <source>
        <dbReference type="Proteomes" id="UP000271925"/>
    </source>
</evidence>
<dbReference type="InterPro" id="IPR036737">
    <property type="entry name" value="OmpA-like_sf"/>
</dbReference>
<dbReference type="AlphaFoldDB" id="A0A3P1C288"/>
<keyword evidence="8" id="KW-1185">Reference proteome</keyword>
<dbReference type="InterPro" id="IPR050330">
    <property type="entry name" value="Bact_OuterMem_StrucFunc"/>
</dbReference>
<evidence type="ECO:0000313" key="7">
    <source>
        <dbReference type="EMBL" id="RRB07359.1"/>
    </source>
</evidence>
<comment type="subcellular location">
    <subcellularLocation>
        <location evidence="1">Cell outer membrane</location>
    </subcellularLocation>
</comment>
<organism evidence="7 8">
    <name type="scientific">Larkinella rosea</name>
    <dbReference type="NCBI Taxonomy" id="2025312"/>
    <lineage>
        <taxon>Bacteria</taxon>
        <taxon>Pseudomonadati</taxon>
        <taxon>Bacteroidota</taxon>
        <taxon>Cytophagia</taxon>
        <taxon>Cytophagales</taxon>
        <taxon>Spirosomataceae</taxon>
        <taxon>Larkinella</taxon>
    </lineage>
</organism>
<dbReference type="PANTHER" id="PTHR30329">
    <property type="entry name" value="STATOR ELEMENT OF FLAGELLAR MOTOR COMPLEX"/>
    <property type="match status" value="1"/>
</dbReference>
<proteinExistence type="predicted"/>